<feature type="compositionally biased region" description="Low complexity" evidence="1">
    <location>
        <begin position="267"/>
        <end position="278"/>
    </location>
</feature>
<gene>
    <name evidence="3" type="ORF">KPS_003299</name>
</gene>
<protein>
    <submittedName>
        <fullName evidence="3">Uncharacterized protein</fullName>
    </submittedName>
</protein>
<accession>A0ABY9R1J5</accession>
<evidence type="ECO:0000256" key="1">
    <source>
        <dbReference type="SAM" id="MobiDB-lite"/>
    </source>
</evidence>
<evidence type="ECO:0000313" key="3">
    <source>
        <dbReference type="EMBL" id="WMW65191.1"/>
    </source>
</evidence>
<feature type="compositionally biased region" description="Low complexity" evidence="1">
    <location>
        <begin position="63"/>
        <end position="94"/>
    </location>
</feature>
<evidence type="ECO:0000256" key="2">
    <source>
        <dbReference type="SAM" id="SignalP"/>
    </source>
</evidence>
<sequence>MSVHLLLLLACLLTVLPARFAAAAGDDVPQAAASVSEALPASVPGVAVPADSTSADFTAGDFAPSNSVPADPAASDSSPSGSVPSASVTPVAPATEHMPNFGDQPVTEGAGGLYAEAVRVLSQVRSTRYTGSYVVDEETGRFELNCSGFLSLLLYEVNPSALATVDRSGKHYRPRAEDFHRSILRAGPKGDGTGWLRLERVSDLRPGDVVAWLRPAERSASSATGHVMVALASPRLNPARPGEVLLPVADCTLSPHGDLAAMHGVGSPESEAARAAPPVGEPAAASSSELVAGQAVEQASGHASEQAPAPVPGSSLGQPRPPQVEVPPAIAPGLERGSAAWLAALPRDTREPGIGGVGSGVIGLATDATGHPVAYWWRGGVSRHRLVTSIMLGRLE</sequence>
<reference evidence="3" key="1">
    <citation type="submission" date="2023-09" db="EMBL/GenBank/DDBJ databases">
        <authorList>
            <consortium name="CW5 consortium"/>
            <person name="Lu C.-W."/>
        </authorList>
    </citation>
    <scope>NUCLEOTIDE SEQUENCE</scope>
    <source>
        <strain evidence="3">KPS</strain>
    </source>
</reference>
<feature type="region of interest" description="Disordered" evidence="1">
    <location>
        <begin position="260"/>
        <end position="326"/>
    </location>
</feature>
<proteinExistence type="predicted"/>
<dbReference type="RefSeq" id="WP_309541222.1">
    <property type="nucleotide sequence ID" value="NZ_CP133659.1"/>
</dbReference>
<name>A0ABY9R1J5_9BACT</name>
<dbReference type="Proteomes" id="UP001180616">
    <property type="component" value="Chromosome"/>
</dbReference>
<keyword evidence="4" id="KW-1185">Reference proteome</keyword>
<keyword evidence="2" id="KW-0732">Signal</keyword>
<organism evidence="3 4">
    <name type="scientific">Nitratidesulfovibrio liaohensis</name>
    <dbReference type="NCBI Taxonomy" id="2604158"/>
    <lineage>
        <taxon>Bacteria</taxon>
        <taxon>Pseudomonadati</taxon>
        <taxon>Thermodesulfobacteriota</taxon>
        <taxon>Desulfovibrionia</taxon>
        <taxon>Desulfovibrionales</taxon>
        <taxon>Desulfovibrionaceae</taxon>
        <taxon>Nitratidesulfovibrio</taxon>
    </lineage>
</organism>
<feature type="signal peptide" evidence="2">
    <location>
        <begin position="1"/>
        <end position="23"/>
    </location>
</feature>
<feature type="chain" id="PRO_5046920443" evidence="2">
    <location>
        <begin position="24"/>
        <end position="396"/>
    </location>
</feature>
<dbReference type="EMBL" id="CP133659">
    <property type="protein sequence ID" value="WMW65191.1"/>
    <property type="molecule type" value="Genomic_DNA"/>
</dbReference>
<evidence type="ECO:0000313" key="4">
    <source>
        <dbReference type="Proteomes" id="UP001180616"/>
    </source>
</evidence>
<feature type="region of interest" description="Disordered" evidence="1">
    <location>
        <begin position="59"/>
        <end position="99"/>
    </location>
</feature>